<dbReference type="InterPro" id="IPR002935">
    <property type="entry name" value="SAM_O-MeTrfase"/>
</dbReference>
<dbReference type="PROSITE" id="PS51682">
    <property type="entry name" value="SAM_OMT_I"/>
    <property type="match status" value="1"/>
</dbReference>
<gene>
    <name evidence="4" type="ORF">ACFS6H_09710</name>
</gene>
<dbReference type="Proteomes" id="UP001597511">
    <property type="component" value="Unassembled WGS sequence"/>
</dbReference>
<dbReference type="Pfam" id="PF01596">
    <property type="entry name" value="Methyltransf_3"/>
    <property type="match status" value="1"/>
</dbReference>
<dbReference type="EC" id="2.1.1.-" evidence="4"/>
<name>A0ABW6A731_9BACT</name>
<dbReference type="GO" id="GO:0008168">
    <property type="term" value="F:methyltransferase activity"/>
    <property type="evidence" value="ECO:0007669"/>
    <property type="project" value="UniProtKB-KW"/>
</dbReference>
<keyword evidence="5" id="KW-1185">Reference proteome</keyword>
<dbReference type="GO" id="GO:0032259">
    <property type="term" value="P:methylation"/>
    <property type="evidence" value="ECO:0007669"/>
    <property type="project" value="UniProtKB-KW"/>
</dbReference>
<comment type="caution">
    <text evidence="4">The sequence shown here is derived from an EMBL/GenBank/DDBJ whole genome shotgun (WGS) entry which is preliminary data.</text>
</comment>
<evidence type="ECO:0000256" key="1">
    <source>
        <dbReference type="ARBA" id="ARBA00022603"/>
    </source>
</evidence>
<dbReference type="RefSeq" id="WP_386097759.1">
    <property type="nucleotide sequence ID" value="NZ_JBHUOZ010000003.1"/>
</dbReference>
<dbReference type="InterPro" id="IPR050362">
    <property type="entry name" value="Cation-dep_OMT"/>
</dbReference>
<keyword evidence="1 4" id="KW-0489">Methyltransferase</keyword>
<keyword evidence="3" id="KW-0949">S-adenosyl-L-methionine</keyword>
<dbReference type="Gene3D" id="3.40.50.150">
    <property type="entry name" value="Vaccinia Virus protein VP39"/>
    <property type="match status" value="1"/>
</dbReference>
<evidence type="ECO:0000256" key="3">
    <source>
        <dbReference type="ARBA" id="ARBA00022691"/>
    </source>
</evidence>
<reference evidence="5" key="1">
    <citation type="journal article" date="2019" name="Int. J. Syst. Evol. Microbiol.">
        <title>The Global Catalogue of Microorganisms (GCM) 10K type strain sequencing project: providing services to taxonomists for standard genome sequencing and annotation.</title>
        <authorList>
            <consortium name="The Broad Institute Genomics Platform"/>
            <consortium name="The Broad Institute Genome Sequencing Center for Infectious Disease"/>
            <person name="Wu L."/>
            <person name="Ma J."/>
        </authorList>
    </citation>
    <scope>NUCLEOTIDE SEQUENCE [LARGE SCALE GENOMIC DNA]</scope>
    <source>
        <strain evidence="5">KCTC 23299</strain>
    </source>
</reference>
<organism evidence="4 5">
    <name type="scientific">Terrimonas rubra</name>
    <dbReference type="NCBI Taxonomy" id="1035890"/>
    <lineage>
        <taxon>Bacteria</taxon>
        <taxon>Pseudomonadati</taxon>
        <taxon>Bacteroidota</taxon>
        <taxon>Chitinophagia</taxon>
        <taxon>Chitinophagales</taxon>
        <taxon>Chitinophagaceae</taxon>
        <taxon>Terrimonas</taxon>
    </lineage>
</organism>
<dbReference type="EMBL" id="JBHUOZ010000003">
    <property type="protein sequence ID" value="MFD2919983.1"/>
    <property type="molecule type" value="Genomic_DNA"/>
</dbReference>
<dbReference type="PANTHER" id="PTHR10509">
    <property type="entry name" value="O-METHYLTRANSFERASE-RELATED"/>
    <property type="match status" value="1"/>
</dbReference>
<evidence type="ECO:0000313" key="4">
    <source>
        <dbReference type="EMBL" id="MFD2919983.1"/>
    </source>
</evidence>
<keyword evidence="2 4" id="KW-0808">Transferase</keyword>
<dbReference type="PANTHER" id="PTHR10509:SF14">
    <property type="entry name" value="CAFFEOYL-COA O-METHYLTRANSFERASE 3-RELATED"/>
    <property type="match status" value="1"/>
</dbReference>
<evidence type="ECO:0000256" key="2">
    <source>
        <dbReference type="ARBA" id="ARBA00022679"/>
    </source>
</evidence>
<evidence type="ECO:0000313" key="5">
    <source>
        <dbReference type="Proteomes" id="UP001597511"/>
    </source>
</evidence>
<dbReference type="SUPFAM" id="SSF53335">
    <property type="entry name" value="S-adenosyl-L-methionine-dependent methyltransferases"/>
    <property type="match status" value="1"/>
</dbReference>
<proteinExistence type="predicted"/>
<protein>
    <submittedName>
        <fullName evidence="4">O-methyltransferase</fullName>
        <ecNumber evidence="4">2.1.1.-</ecNumber>
    </submittedName>
</protein>
<accession>A0ABW6A731</accession>
<sequence>MQLINDELEQFAQSLTTAEDALQQEVHRYTYAEHAEPHMLSGHLQGKLLEAISWMIRPEKILEIGTFTGYSALCLAKGLQDNGELHTIELRQADAGKARSFFDRSPLKDKIISHTGNAKDIIPALPHTWDLVFIDADKPGYIDYFNLVLPRVRQNGFILADNIFFHGEALEAEPKRKSAKAIKAFNEYITANEAVEKVAITLRDGLYLLRKL</sequence>
<dbReference type="InterPro" id="IPR029063">
    <property type="entry name" value="SAM-dependent_MTases_sf"/>
</dbReference>